<dbReference type="PANTHER" id="PTHR33504:SF1">
    <property type="entry name" value="FAMILY WITH SEQUENCE SIMILARITY 90, MEMBER A1B"/>
    <property type="match status" value="1"/>
</dbReference>
<keyword evidence="3" id="KW-1185">Reference proteome</keyword>
<dbReference type="PANTHER" id="PTHR33504">
    <property type="entry name" value="NADH DEHYDROGENASE (UBIQUINONE) 1 BETA SUBCOMPLEX, 4"/>
    <property type="match status" value="1"/>
</dbReference>
<feature type="region of interest" description="Disordered" evidence="1">
    <location>
        <begin position="289"/>
        <end position="323"/>
    </location>
</feature>
<dbReference type="EMBL" id="JAIPUX010001232">
    <property type="protein sequence ID" value="KAH0624746.1"/>
    <property type="molecule type" value="Genomic_DNA"/>
</dbReference>
<comment type="caution">
    <text evidence="2">The sequence shown here is derived from an EMBL/GenBank/DDBJ whole genome shotgun (WGS) entry which is preliminary data.</text>
</comment>
<reference evidence="2 3" key="1">
    <citation type="journal article" date="2022" name="Gigascience">
        <title>A chromosome-level genome assembly and annotation of the desert horned lizard, Phrynosoma platyrhinos, provides insight into chromosomal rearrangements among reptiles.</title>
        <authorList>
            <person name="Koochekian N."/>
            <person name="Ascanio A."/>
            <person name="Farleigh K."/>
            <person name="Card D.C."/>
            <person name="Schield D.R."/>
            <person name="Castoe T.A."/>
            <person name="Jezkova T."/>
        </authorList>
    </citation>
    <scope>NUCLEOTIDE SEQUENCE [LARGE SCALE GENOMIC DNA]</scope>
    <source>
        <strain evidence="2">NK-2021</strain>
    </source>
</reference>
<evidence type="ECO:0000313" key="2">
    <source>
        <dbReference type="EMBL" id="KAH0624746.1"/>
    </source>
</evidence>
<protein>
    <submittedName>
        <fullName evidence="2">Uncharacterized protein</fullName>
    </submittedName>
</protein>
<evidence type="ECO:0000256" key="1">
    <source>
        <dbReference type="SAM" id="MobiDB-lite"/>
    </source>
</evidence>
<organism evidence="2 3">
    <name type="scientific">Phrynosoma platyrhinos</name>
    <name type="common">Desert horned lizard</name>
    <dbReference type="NCBI Taxonomy" id="52577"/>
    <lineage>
        <taxon>Eukaryota</taxon>
        <taxon>Metazoa</taxon>
        <taxon>Chordata</taxon>
        <taxon>Craniata</taxon>
        <taxon>Vertebrata</taxon>
        <taxon>Euteleostomi</taxon>
        <taxon>Lepidosauria</taxon>
        <taxon>Squamata</taxon>
        <taxon>Bifurcata</taxon>
        <taxon>Unidentata</taxon>
        <taxon>Episquamata</taxon>
        <taxon>Toxicofera</taxon>
        <taxon>Iguania</taxon>
        <taxon>Phrynosomatidae</taxon>
        <taxon>Phrynosomatinae</taxon>
        <taxon>Phrynosoma</taxon>
    </lineage>
</organism>
<dbReference type="Proteomes" id="UP000826234">
    <property type="component" value="Unassembled WGS sequence"/>
</dbReference>
<feature type="compositionally biased region" description="Acidic residues" evidence="1">
    <location>
        <begin position="10"/>
        <end position="20"/>
    </location>
</feature>
<sequence>MSRIIRFVPSEDEDEDEDPQGDGARQSTIEEEDAVHIIQKSWGNHIKKRLFKLLKHTIRAAEHCISYEILKRVSPLEAELLKDPTIEYRVRFRFAGSDFPPFIVFKIFCKSAKQGNQYISGKTVITSTSEAAVDACKLMGYRKYYNQMLRDELQYKKYGIIDQMDVATIRDYVQYVNHLDETPAYVGGRHNYWRRLSLENFPRAMIMYDIMDYAQSRKLSERLRLELPFLLLRPQNEETSRAQLLAICQIRSPAPCPTNARLSKADRMSIHRISERRSYQARQKIAKMRKAYRTKKEEEELDRAFSSDHSGSDHSLAENESLFSDEDWEQEAVRLYDWARSLRTEDIGED</sequence>
<gene>
    <name evidence="2" type="ORF">JD844_032503</name>
</gene>
<accession>A0ABQ7T5U5</accession>
<feature type="compositionally biased region" description="Basic and acidic residues" evidence="1">
    <location>
        <begin position="294"/>
        <end position="317"/>
    </location>
</feature>
<feature type="region of interest" description="Disordered" evidence="1">
    <location>
        <begin position="8"/>
        <end position="30"/>
    </location>
</feature>
<evidence type="ECO:0000313" key="3">
    <source>
        <dbReference type="Proteomes" id="UP000826234"/>
    </source>
</evidence>
<name>A0ABQ7T5U5_PHRPL</name>
<proteinExistence type="predicted"/>